<dbReference type="VEuPathDB" id="MicrosporidiaDB:AEWQ_081550"/>
<dbReference type="VEuPathDB" id="MicrosporidiaDB:AEWR_081560"/>
<proteinExistence type="predicted"/>
<dbReference type="EMBL" id="KC513605">
    <property type="protein sequence ID" value="AGE95140.1"/>
    <property type="molecule type" value="Genomic_DNA"/>
</dbReference>
<gene>
    <name evidence="2" type="ORF">ECU08_1540</name>
</gene>
<feature type="region of interest" description="Disordered" evidence="1">
    <location>
        <begin position="1"/>
        <end position="36"/>
    </location>
</feature>
<dbReference type="AlphaFoldDB" id="M1K7Y2"/>
<evidence type="ECO:0000256" key="1">
    <source>
        <dbReference type="SAM" id="MobiDB-lite"/>
    </source>
</evidence>
<accession>M1K7Y2</accession>
<reference evidence="2" key="1">
    <citation type="journal article" date="2013" name="Eukaryot. Cell">
        <title>Extremely Reduced Levels of Heterozygosity in the Vertebrate Pathogen Encephalitozoon cuniculi.</title>
        <authorList>
            <person name="Selman M."/>
            <person name="Sak B."/>
            <person name="Kvac M."/>
            <person name="Farinelli L."/>
            <person name="Weiss L.M."/>
            <person name="Corradi N."/>
        </authorList>
    </citation>
    <scope>NUCLEOTIDE SEQUENCE</scope>
</reference>
<feature type="compositionally biased region" description="Basic and acidic residues" evidence="1">
    <location>
        <begin position="10"/>
        <end position="21"/>
    </location>
</feature>
<sequence length="200" mass="23211">MSRADDLEEREPRSFEEKAADECNLQPPKPSRSVKKRVLSMRGENEHNSKHIRMNPHYKKTTAISAIQEADGKEKGGSVLRQAIRRRDLSYISEFLARKDRGLMVRMLSCDDKEVLGELLLEFIDQPLRSEALEMMREIVSSIKDVGVFVERLKERAIDFSKLIYLKGRIDYLRFTIGTEEEKKPEVVVRDDLVERSGRD</sequence>
<protein>
    <submittedName>
        <fullName evidence="2">Uncharacterized protein</fullName>
    </submittedName>
</protein>
<dbReference type="VEuPathDB" id="MicrosporidiaDB:M970_081560"/>
<dbReference type="VEuPathDB" id="MicrosporidiaDB:ECU08_1540"/>
<organism evidence="2">
    <name type="scientific">Encephalitozoon cuniculi</name>
    <name type="common">Microsporidian parasite</name>
    <dbReference type="NCBI Taxonomy" id="6035"/>
    <lineage>
        <taxon>Eukaryota</taxon>
        <taxon>Fungi</taxon>
        <taxon>Fungi incertae sedis</taxon>
        <taxon>Microsporidia</taxon>
        <taxon>Unikaryonidae</taxon>
        <taxon>Encephalitozoon</taxon>
    </lineage>
</organism>
<name>M1K7Y2_ENCCN</name>
<dbReference type="VEuPathDB" id="MicrosporidiaDB:AEWD_081510"/>
<evidence type="ECO:0000313" key="2">
    <source>
        <dbReference type="EMBL" id="AGE95140.1"/>
    </source>
</evidence>